<evidence type="ECO:0000313" key="1">
    <source>
        <dbReference type="EMBL" id="EGF93795.1"/>
    </source>
</evidence>
<dbReference type="RefSeq" id="WP_006270758.1">
    <property type="nucleotide sequence ID" value="NZ_GL883076.1"/>
</dbReference>
<evidence type="ECO:0000313" key="2">
    <source>
        <dbReference type="Proteomes" id="UP000006512"/>
    </source>
</evidence>
<protein>
    <recommendedName>
        <fullName evidence="3">Phosphoribosyltransferase</fullName>
    </recommendedName>
</protein>
<sequence>MPRFSKIDESNIGDHYYLESSDQCLFLYEYTAGKTYAYSQTNNLISNLKKKPSQAIRPGYHYKRQAIIQCSTDLRDALNPDWLANATLVPVPGSKAVGDPDFDDRIERICRGLGQNVDVRRLIIQNASTQASHEAGDGPRRTIEELVGLYQVDETQAHPRPEVIGIVDDVLTTGTHFRAVQQVLNERFPGVICIGLFIARCVHTSPFEDFED</sequence>
<name>F4QFY4_9CAUL</name>
<dbReference type="OrthoDB" id="6637825at2"/>
<dbReference type="AlphaFoldDB" id="F4QFY4"/>
<dbReference type="STRING" id="715226.ABI_00270"/>
<keyword evidence="2" id="KW-1185">Reference proteome</keyword>
<gene>
    <name evidence="1" type="ORF">ABI_00270</name>
</gene>
<dbReference type="HOGENOM" id="CLU_1298490_0_0_5"/>
<accession>F4QFY4</accession>
<dbReference type="EMBL" id="GL883076">
    <property type="protein sequence ID" value="EGF93795.1"/>
    <property type="molecule type" value="Genomic_DNA"/>
</dbReference>
<proteinExistence type="predicted"/>
<reference evidence="2" key="1">
    <citation type="submission" date="2011-03" db="EMBL/GenBank/DDBJ databases">
        <title>Draft genome sequence of Brevundimonas diminuta.</title>
        <authorList>
            <person name="Brown P.J.B."/>
            <person name="Buechlein A."/>
            <person name="Hemmerich C."/>
            <person name="Brun Y.V."/>
        </authorList>
    </citation>
    <scope>NUCLEOTIDE SEQUENCE [LARGE SCALE GENOMIC DNA]</scope>
    <source>
        <strain evidence="2">C19</strain>
    </source>
</reference>
<dbReference type="Proteomes" id="UP000006512">
    <property type="component" value="Unassembled WGS sequence"/>
</dbReference>
<evidence type="ECO:0008006" key="3">
    <source>
        <dbReference type="Google" id="ProtNLM"/>
    </source>
</evidence>
<dbReference type="eggNOG" id="COG1040">
    <property type="taxonomic scope" value="Bacteria"/>
</dbReference>
<organism evidence="1 2">
    <name type="scientific">Asticcacaulis biprosthecium C19</name>
    <dbReference type="NCBI Taxonomy" id="715226"/>
    <lineage>
        <taxon>Bacteria</taxon>
        <taxon>Pseudomonadati</taxon>
        <taxon>Pseudomonadota</taxon>
        <taxon>Alphaproteobacteria</taxon>
        <taxon>Caulobacterales</taxon>
        <taxon>Caulobacteraceae</taxon>
        <taxon>Asticcacaulis</taxon>
    </lineage>
</organism>